<feature type="region of interest" description="Disordered" evidence="1">
    <location>
        <begin position="303"/>
        <end position="330"/>
    </location>
</feature>
<feature type="compositionally biased region" description="Basic and acidic residues" evidence="1">
    <location>
        <begin position="83"/>
        <end position="92"/>
    </location>
</feature>
<sequence>MVANGKNGAKGGGADLEKIIHEARDRKKNEALAAKIFGKDRRSSTPASKPSLTGSLASRAGVKKQRAEPTSRPRHSTGNIDGEWTHDLHETQTRGPRANGRASGSGAGSLAARITDPNAPPTGPASHRRQTRRAAQVAQALIRSELQPSHGRGQHRPAHHAEAGEARPTNGAIPTGPKAMTTPTSTFNKGITIRGLAGPFVVMAQNFAPGTTAADIESAVTPVGGIVSSCRVVKQHPLVIAEIVFESKEGADNVIATFNNQTADGRVLNVYYKVGNAPATPANPTPARPSSDNDMVVDGSYGFDEATDAEPRTAKQPPTGPAAGVGSGLYSDNLVKTNRWGRGFSRGGRFSGR</sequence>
<dbReference type="Pfam" id="PF00076">
    <property type="entry name" value="RRM_1"/>
    <property type="match status" value="1"/>
</dbReference>
<feature type="compositionally biased region" description="Low complexity" evidence="1">
    <location>
        <begin position="94"/>
        <end position="113"/>
    </location>
</feature>
<dbReference type="SUPFAM" id="SSF54928">
    <property type="entry name" value="RNA-binding domain, RBD"/>
    <property type="match status" value="1"/>
</dbReference>
<comment type="caution">
    <text evidence="3">The sequence shown here is derived from an EMBL/GenBank/DDBJ whole genome shotgun (WGS) entry which is preliminary data.</text>
</comment>
<dbReference type="RefSeq" id="XP_062659791.1">
    <property type="nucleotide sequence ID" value="XM_062803907.1"/>
</dbReference>
<organism evidence="3 4">
    <name type="scientific">Chaetomium fimeti</name>
    <dbReference type="NCBI Taxonomy" id="1854472"/>
    <lineage>
        <taxon>Eukaryota</taxon>
        <taxon>Fungi</taxon>
        <taxon>Dikarya</taxon>
        <taxon>Ascomycota</taxon>
        <taxon>Pezizomycotina</taxon>
        <taxon>Sordariomycetes</taxon>
        <taxon>Sordariomycetidae</taxon>
        <taxon>Sordariales</taxon>
        <taxon>Chaetomiaceae</taxon>
        <taxon>Chaetomium</taxon>
    </lineage>
</organism>
<dbReference type="EMBL" id="JAUEPN010000004">
    <property type="protein sequence ID" value="KAK3296277.1"/>
    <property type="molecule type" value="Genomic_DNA"/>
</dbReference>
<dbReference type="Proteomes" id="UP001278766">
    <property type="component" value="Unassembled WGS sequence"/>
</dbReference>
<evidence type="ECO:0000259" key="2">
    <source>
        <dbReference type="SMART" id="SM00360"/>
    </source>
</evidence>
<keyword evidence="4" id="KW-1185">Reference proteome</keyword>
<evidence type="ECO:0000313" key="3">
    <source>
        <dbReference type="EMBL" id="KAK3296277.1"/>
    </source>
</evidence>
<accession>A0AAE0HHG1</accession>
<feature type="compositionally biased region" description="Basic and acidic residues" evidence="1">
    <location>
        <begin position="15"/>
        <end position="30"/>
    </location>
</feature>
<dbReference type="InterPro" id="IPR000504">
    <property type="entry name" value="RRM_dom"/>
</dbReference>
<dbReference type="SMART" id="SM00360">
    <property type="entry name" value="RRM"/>
    <property type="match status" value="1"/>
</dbReference>
<reference evidence="3" key="1">
    <citation type="journal article" date="2023" name="Mol. Phylogenet. Evol.">
        <title>Genome-scale phylogeny and comparative genomics of the fungal order Sordariales.</title>
        <authorList>
            <person name="Hensen N."/>
            <person name="Bonometti L."/>
            <person name="Westerberg I."/>
            <person name="Brannstrom I.O."/>
            <person name="Guillou S."/>
            <person name="Cros-Aarteil S."/>
            <person name="Calhoun S."/>
            <person name="Haridas S."/>
            <person name="Kuo A."/>
            <person name="Mondo S."/>
            <person name="Pangilinan J."/>
            <person name="Riley R."/>
            <person name="LaButti K."/>
            <person name="Andreopoulos B."/>
            <person name="Lipzen A."/>
            <person name="Chen C."/>
            <person name="Yan M."/>
            <person name="Daum C."/>
            <person name="Ng V."/>
            <person name="Clum A."/>
            <person name="Steindorff A."/>
            <person name="Ohm R.A."/>
            <person name="Martin F."/>
            <person name="Silar P."/>
            <person name="Natvig D.O."/>
            <person name="Lalanne C."/>
            <person name="Gautier V."/>
            <person name="Ament-Velasquez S.L."/>
            <person name="Kruys A."/>
            <person name="Hutchinson M.I."/>
            <person name="Powell A.J."/>
            <person name="Barry K."/>
            <person name="Miller A.N."/>
            <person name="Grigoriev I.V."/>
            <person name="Debuchy R."/>
            <person name="Gladieux P."/>
            <person name="Hiltunen Thoren M."/>
            <person name="Johannesson H."/>
        </authorList>
    </citation>
    <scope>NUCLEOTIDE SEQUENCE</scope>
    <source>
        <strain evidence="3">CBS 168.71</strain>
    </source>
</reference>
<gene>
    <name evidence="3" type="ORF">B0H64DRAFT_397803</name>
</gene>
<dbReference type="GO" id="GO:0003723">
    <property type="term" value="F:RNA binding"/>
    <property type="evidence" value="ECO:0007669"/>
    <property type="project" value="InterPro"/>
</dbReference>
<evidence type="ECO:0000313" key="4">
    <source>
        <dbReference type="Proteomes" id="UP001278766"/>
    </source>
</evidence>
<dbReference type="InterPro" id="IPR012677">
    <property type="entry name" value="Nucleotide-bd_a/b_plait_sf"/>
</dbReference>
<dbReference type="AlphaFoldDB" id="A0AAE0HHG1"/>
<feature type="region of interest" description="Disordered" evidence="1">
    <location>
        <begin position="1"/>
        <end position="184"/>
    </location>
</feature>
<protein>
    <recommendedName>
        <fullName evidence="2">RRM domain-containing protein</fullName>
    </recommendedName>
</protein>
<feature type="compositionally biased region" description="Polar residues" evidence="1">
    <location>
        <begin position="44"/>
        <end position="56"/>
    </location>
</feature>
<reference evidence="3" key="2">
    <citation type="submission" date="2023-06" db="EMBL/GenBank/DDBJ databases">
        <authorList>
            <consortium name="Lawrence Berkeley National Laboratory"/>
            <person name="Haridas S."/>
            <person name="Hensen N."/>
            <person name="Bonometti L."/>
            <person name="Westerberg I."/>
            <person name="Brannstrom I.O."/>
            <person name="Guillou S."/>
            <person name="Cros-Aarteil S."/>
            <person name="Calhoun S."/>
            <person name="Kuo A."/>
            <person name="Mondo S."/>
            <person name="Pangilinan J."/>
            <person name="Riley R."/>
            <person name="Labutti K."/>
            <person name="Andreopoulos B."/>
            <person name="Lipzen A."/>
            <person name="Chen C."/>
            <person name="Yanf M."/>
            <person name="Daum C."/>
            <person name="Ng V."/>
            <person name="Clum A."/>
            <person name="Steindorff A."/>
            <person name="Ohm R."/>
            <person name="Martin F."/>
            <person name="Silar P."/>
            <person name="Natvig D."/>
            <person name="Lalanne C."/>
            <person name="Gautier V."/>
            <person name="Ament-Velasquez S.L."/>
            <person name="Kruys A."/>
            <person name="Hutchinson M.I."/>
            <person name="Powell A.J."/>
            <person name="Barry K."/>
            <person name="Miller A.N."/>
            <person name="Grigoriev I.V."/>
            <person name="Debuchy R."/>
            <person name="Gladieux P."/>
            <person name="Thoren M.H."/>
            <person name="Johannesson H."/>
        </authorList>
    </citation>
    <scope>NUCLEOTIDE SEQUENCE</scope>
    <source>
        <strain evidence="3">CBS 168.71</strain>
    </source>
</reference>
<proteinExistence type="predicted"/>
<feature type="domain" description="RRM" evidence="2">
    <location>
        <begin position="201"/>
        <end position="271"/>
    </location>
</feature>
<name>A0AAE0HHG1_9PEZI</name>
<dbReference type="GeneID" id="87840855"/>
<evidence type="ECO:0000256" key="1">
    <source>
        <dbReference type="SAM" id="MobiDB-lite"/>
    </source>
</evidence>
<dbReference type="Gene3D" id="3.30.70.330">
    <property type="match status" value="1"/>
</dbReference>
<dbReference type="CDD" id="cd00590">
    <property type="entry name" value="RRM_SF"/>
    <property type="match status" value="1"/>
</dbReference>
<dbReference type="InterPro" id="IPR035979">
    <property type="entry name" value="RBD_domain_sf"/>
</dbReference>